<dbReference type="InterPro" id="IPR000073">
    <property type="entry name" value="AB_hydrolase_1"/>
</dbReference>
<name>A8Q748_MALGO</name>
<dbReference type="PANTHER" id="PTHR43433">
    <property type="entry name" value="HYDROLASE, ALPHA/BETA FOLD FAMILY PROTEIN"/>
    <property type="match status" value="1"/>
</dbReference>
<evidence type="ECO:0000256" key="2">
    <source>
        <dbReference type="ARBA" id="ARBA00048461"/>
    </source>
</evidence>
<dbReference type="AlphaFoldDB" id="A8Q748"/>
<dbReference type="OMA" id="YEYFDIQ"/>
<dbReference type="GeneID" id="5854065"/>
<gene>
    <name evidence="4" type="ORF">MGL_3303</name>
</gene>
<evidence type="ECO:0000313" key="5">
    <source>
        <dbReference type="Proteomes" id="UP000008837"/>
    </source>
</evidence>
<comment type="caution">
    <text evidence="4">The sequence shown here is derived from an EMBL/GenBank/DDBJ whole genome shotgun (WGS) entry which is preliminary data.</text>
</comment>
<dbReference type="InterPro" id="IPR029058">
    <property type="entry name" value="AB_hydrolase_fold"/>
</dbReference>
<dbReference type="OrthoDB" id="8119704at2759"/>
<feature type="domain" description="AB hydrolase-1" evidence="3">
    <location>
        <begin position="27"/>
        <end position="112"/>
    </location>
</feature>
<keyword evidence="5" id="KW-1185">Reference proteome</keyword>
<comment type="catalytic activity">
    <reaction evidence="1">
        <text>a diacylglycerol + H2O = a monoacylglycerol + a fatty acid + H(+)</text>
        <dbReference type="Rhea" id="RHEA:32731"/>
        <dbReference type="ChEBI" id="CHEBI:15377"/>
        <dbReference type="ChEBI" id="CHEBI:15378"/>
        <dbReference type="ChEBI" id="CHEBI:17408"/>
        <dbReference type="ChEBI" id="CHEBI:18035"/>
        <dbReference type="ChEBI" id="CHEBI:28868"/>
    </reaction>
</comment>
<dbReference type="VEuPathDB" id="FungiDB:MGL_3303"/>
<dbReference type="Gene3D" id="3.40.50.1820">
    <property type="entry name" value="alpha/beta hydrolase"/>
    <property type="match status" value="1"/>
</dbReference>
<dbReference type="EMBL" id="AAYY01000011">
    <property type="protein sequence ID" value="EDP42545.1"/>
    <property type="molecule type" value="Genomic_DNA"/>
</dbReference>
<dbReference type="RefSeq" id="XP_001729759.1">
    <property type="nucleotide sequence ID" value="XM_001729707.1"/>
</dbReference>
<dbReference type="PANTHER" id="PTHR43433:SF5">
    <property type="entry name" value="AB HYDROLASE-1 DOMAIN-CONTAINING PROTEIN"/>
    <property type="match status" value="1"/>
</dbReference>
<accession>A8Q748</accession>
<evidence type="ECO:0000259" key="3">
    <source>
        <dbReference type="Pfam" id="PF00561"/>
    </source>
</evidence>
<evidence type="ECO:0000256" key="1">
    <source>
        <dbReference type="ARBA" id="ARBA00047591"/>
    </source>
</evidence>
<dbReference type="SUPFAM" id="SSF53474">
    <property type="entry name" value="alpha/beta-Hydrolases"/>
    <property type="match status" value="1"/>
</dbReference>
<dbReference type="InParanoid" id="A8Q748"/>
<dbReference type="Proteomes" id="UP000008837">
    <property type="component" value="Unassembled WGS sequence"/>
</dbReference>
<sequence>MSFEVCRMPDGATIGYKLLGKEHAGATLVMVTGMSAVMDDWMPLAECLAHTRRVLVFDHRGMGTSSMTAEQDEDITIELLAQDVLQLCNALHVRHVHLLGFSMGGIIAQAILTHPDARATSDQAGVSGVSVQGVEVRRVLLAATFTKSPRTKFRANQVPVPEHASWEERSLAYIRYILALQYHADVLGDGKPLQPMFDERMRVGIHHKRPQTVIGYQAAAISRYANRDQLRHVPRNLPIAVIHGRYDQMVLYEESNDILRFLPQAMRLYPNVASPDDREAFAHMWFDYFDMERAWVVPIIKFLDAPLSARM</sequence>
<reference evidence="4 5" key="1">
    <citation type="journal article" date="2007" name="Proc. Natl. Acad. Sci. U.S.A.">
        <title>Dandruff-associated Malassezia genomes reveal convergent and divergent virulence traits shared with plant and human fungal pathogens.</title>
        <authorList>
            <person name="Xu J."/>
            <person name="Saunders C.W."/>
            <person name="Hu P."/>
            <person name="Grant R.A."/>
            <person name="Boekhout T."/>
            <person name="Kuramae E.E."/>
            <person name="Kronstad J.W."/>
            <person name="Deangelis Y.M."/>
            <person name="Reeder N.L."/>
            <person name="Johnstone K.R."/>
            <person name="Leland M."/>
            <person name="Fieno A.M."/>
            <person name="Begley W.M."/>
            <person name="Sun Y."/>
            <person name="Lacey M.P."/>
            <person name="Chaudhary T."/>
            <person name="Keough T."/>
            <person name="Chu L."/>
            <person name="Sears R."/>
            <person name="Yuan B."/>
            <person name="Dawson T.L.Jr."/>
        </authorList>
    </citation>
    <scope>NUCLEOTIDE SEQUENCE [LARGE SCALE GENOMIC DNA]</scope>
    <source>
        <strain evidence="5">ATCC MYA-4612 / CBS 7966</strain>
    </source>
</reference>
<dbReference type="Pfam" id="PF00561">
    <property type="entry name" value="Abhydrolase_1"/>
    <property type="match status" value="1"/>
</dbReference>
<dbReference type="InterPro" id="IPR050471">
    <property type="entry name" value="AB_hydrolase"/>
</dbReference>
<dbReference type="KEGG" id="mgl:MGL_3303"/>
<comment type="catalytic activity">
    <reaction evidence="2">
        <text>a monoacylglycerol + H2O = glycerol + a fatty acid + H(+)</text>
        <dbReference type="Rhea" id="RHEA:15245"/>
        <dbReference type="ChEBI" id="CHEBI:15377"/>
        <dbReference type="ChEBI" id="CHEBI:15378"/>
        <dbReference type="ChEBI" id="CHEBI:17408"/>
        <dbReference type="ChEBI" id="CHEBI:17754"/>
        <dbReference type="ChEBI" id="CHEBI:28868"/>
    </reaction>
</comment>
<evidence type="ECO:0000313" key="4">
    <source>
        <dbReference type="EMBL" id="EDP42545.1"/>
    </source>
</evidence>
<proteinExistence type="predicted"/>
<organism evidence="4 5">
    <name type="scientific">Malassezia globosa (strain ATCC MYA-4612 / CBS 7966)</name>
    <name type="common">Dandruff-associated fungus</name>
    <dbReference type="NCBI Taxonomy" id="425265"/>
    <lineage>
        <taxon>Eukaryota</taxon>
        <taxon>Fungi</taxon>
        <taxon>Dikarya</taxon>
        <taxon>Basidiomycota</taxon>
        <taxon>Ustilaginomycotina</taxon>
        <taxon>Malasseziomycetes</taxon>
        <taxon>Malasseziales</taxon>
        <taxon>Malasseziaceae</taxon>
        <taxon>Malassezia</taxon>
    </lineage>
</organism>
<dbReference type="STRING" id="425265.A8Q748"/>
<protein>
    <recommendedName>
        <fullName evidence="3">AB hydrolase-1 domain-containing protein</fullName>
    </recommendedName>
</protein>